<dbReference type="PANTHER" id="PTHR30348:SF4">
    <property type="entry name" value="DUF72 DOMAIN-CONTAINING PROTEIN"/>
    <property type="match status" value="1"/>
</dbReference>
<evidence type="ECO:0000313" key="1">
    <source>
        <dbReference type="EMBL" id="TMQ73671.1"/>
    </source>
</evidence>
<protein>
    <submittedName>
        <fullName evidence="1">DUF72 domain-containing protein</fullName>
    </submittedName>
</protein>
<proteinExistence type="predicted"/>
<sequence length="233" mass="26813">MIVRVGTSGYSYPEWKGNFYPEKMAAKDMLRYYAERFPTVEINNTFYRMPKEALLDGWAAEVPESFLFVLKASQRITHIKRLKEVGEELTYLFRVASTLGERLGPLLFQLPPNFKKDAPRLQSFFDAMPARRRVAVEFRHASWFDDETFQILRNHGAALCVADTGEEPVAPLVATTDWGYLRLRREDFSDADLQAWAKRILGQPWGDAFVFMKHEEEGRGPKLGARLMEILAG</sequence>
<dbReference type="PANTHER" id="PTHR30348">
    <property type="entry name" value="UNCHARACTERIZED PROTEIN YECE"/>
    <property type="match status" value="1"/>
</dbReference>
<dbReference type="EMBL" id="VBPB01000052">
    <property type="protein sequence ID" value="TMQ73671.1"/>
    <property type="molecule type" value="Genomic_DNA"/>
</dbReference>
<gene>
    <name evidence="1" type="ORF">E6K81_03505</name>
</gene>
<dbReference type="Pfam" id="PF01904">
    <property type="entry name" value="DUF72"/>
    <property type="match status" value="1"/>
</dbReference>
<reference evidence="1 2" key="1">
    <citation type="journal article" date="2019" name="Nat. Microbiol.">
        <title>Mediterranean grassland soil C-N compound turnover is dependent on rainfall and depth, and is mediated by genomically divergent microorganisms.</title>
        <authorList>
            <person name="Diamond S."/>
            <person name="Andeer P.F."/>
            <person name="Li Z."/>
            <person name="Crits-Christoph A."/>
            <person name="Burstein D."/>
            <person name="Anantharaman K."/>
            <person name="Lane K.R."/>
            <person name="Thomas B.C."/>
            <person name="Pan C."/>
            <person name="Northen T.R."/>
            <person name="Banfield J.F."/>
        </authorList>
    </citation>
    <scope>NUCLEOTIDE SEQUENCE [LARGE SCALE GENOMIC DNA]</scope>
    <source>
        <strain evidence="1">WS_11</strain>
    </source>
</reference>
<evidence type="ECO:0000313" key="2">
    <source>
        <dbReference type="Proteomes" id="UP000319771"/>
    </source>
</evidence>
<dbReference type="InterPro" id="IPR036520">
    <property type="entry name" value="UPF0759_sf"/>
</dbReference>
<dbReference type="Proteomes" id="UP000319771">
    <property type="component" value="Unassembled WGS sequence"/>
</dbReference>
<dbReference type="SUPFAM" id="SSF117396">
    <property type="entry name" value="TM1631-like"/>
    <property type="match status" value="1"/>
</dbReference>
<name>A0A538UCN1_UNCEI</name>
<dbReference type="InterPro" id="IPR002763">
    <property type="entry name" value="DUF72"/>
</dbReference>
<accession>A0A538UCN1</accession>
<dbReference type="Gene3D" id="3.20.20.410">
    <property type="entry name" value="Protein of unknown function UPF0759"/>
    <property type="match status" value="1"/>
</dbReference>
<organism evidence="1 2">
    <name type="scientific">Eiseniibacteriota bacterium</name>
    <dbReference type="NCBI Taxonomy" id="2212470"/>
    <lineage>
        <taxon>Bacteria</taxon>
        <taxon>Candidatus Eiseniibacteriota</taxon>
    </lineage>
</organism>
<dbReference type="AlphaFoldDB" id="A0A538UCN1"/>
<comment type="caution">
    <text evidence="1">The sequence shown here is derived from an EMBL/GenBank/DDBJ whole genome shotgun (WGS) entry which is preliminary data.</text>
</comment>